<dbReference type="InterPro" id="IPR019786">
    <property type="entry name" value="Zinc_finger_PHD-type_CS"/>
</dbReference>
<feature type="compositionally biased region" description="Basic and acidic residues" evidence="8">
    <location>
        <begin position="1174"/>
        <end position="1196"/>
    </location>
</feature>
<feature type="compositionally biased region" description="Basic and acidic residues" evidence="8">
    <location>
        <begin position="396"/>
        <end position="413"/>
    </location>
</feature>
<dbReference type="InterPro" id="IPR001965">
    <property type="entry name" value="Znf_PHD"/>
</dbReference>
<feature type="compositionally biased region" description="Basic and acidic residues" evidence="8">
    <location>
        <begin position="374"/>
        <end position="389"/>
    </location>
</feature>
<feature type="compositionally biased region" description="Basic and acidic residues" evidence="8">
    <location>
        <begin position="552"/>
        <end position="590"/>
    </location>
</feature>
<feature type="compositionally biased region" description="Basic and acidic residues" evidence="8">
    <location>
        <begin position="351"/>
        <end position="367"/>
    </location>
</feature>
<dbReference type="InterPro" id="IPR018501">
    <property type="entry name" value="DDT_dom"/>
</dbReference>
<evidence type="ECO:0000259" key="10">
    <source>
        <dbReference type="PROSITE" id="PS50016"/>
    </source>
</evidence>
<dbReference type="PANTHER" id="PTHR14296:SF18">
    <property type="entry name" value="REMODELING AND SPACING FACTOR 1 ISOFORM X1"/>
    <property type="match status" value="1"/>
</dbReference>
<evidence type="ECO:0000256" key="8">
    <source>
        <dbReference type="SAM" id="MobiDB-lite"/>
    </source>
</evidence>
<dbReference type="SUPFAM" id="SSF57903">
    <property type="entry name" value="FYVE/PHD zinc finger"/>
    <property type="match status" value="1"/>
</dbReference>
<feature type="transmembrane region" description="Helical" evidence="9">
    <location>
        <begin position="46"/>
        <end position="65"/>
    </location>
</feature>
<dbReference type="CDD" id="cd15543">
    <property type="entry name" value="PHD_RSF1"/>
    <property type="match status" value="1"/>
</dbReference>
<keyword evidence="9" id="KW-0472">Membrane</keyword>
<organism evidence="12 13">
    <name type="scientific">Cyprinus carpio</name>
    <name type="common">Common carp</name>
    <dbReference type="NCBI Taxonomy" id="7962"/>
    <lineage>
        <taxon>Eukaryota</taxon>
        <taxon>Metazoa</taxon>
        <taxon>Chordata</taxon>
        <taxon>Craniata</taxon>
        <taxon>Vertebrata</taxon>
        <taxon>Euteleostomi</taxon>
        <taxon>Actinopterygii</taxon>
        <taxon>Neopterygii</taxon>
        <taxon>Teleostei</taxon>
        <taxon>Ostariophysi</taxon>
        <taxon>Cypriniformes</taxon>
        <taxon>Cyprinidae</taxon>
        <taxon>Cyprininae</taxon>
        <taxon>Cyprinus</taxon>
    </lineage>
</organism>
<protein>
    <recommendedName>
        <fullName evidence="14">Remodeling and spacing factor 1</fullName>
    </recommendedName>
</protein>
<evidence type="ECO:0000256" key="2">
    <source>
        <dbReference type="ARBA" id="ARBA00022723"/>
    </source>
</evidence>
<feature type="compositionally biased region" description="Basic and acidic residues" evidence="8">
    <location>
        <begin position="1681"/>
        <end position="1695"/>
    </location>
</feature>
<dbReference type="InterPro" id="IPR028938">
    <property type="entry name" value="Rsf1-like"/>
</dbReference>
<feature type="transmembrane region" description="Helical" evidence="9">
    <location>
        <begin position="71"/>
        <end position="93"/>
    </location>
</feature>
<reference evidence="12" key="1">
    <citation type="submission" date="2025-08" db="UniProtKB">
        <authorList>
            <consortium name="Ensembl"/>
        </authorList>
    </citation>
    <scope>IDENTIFICATION</scope>
</reference>
<feature type="region of interest" description="Disordered" evidence="8">
    <location>
        <begin position="509"/>
        <end position="1259"/>
    </location>
</feature>
<feature type="compositionally biased region" description="Basic residues" evidence="8">
    <location>
        <begin position="1207"/>
        <end position="1229"/>
    </location>
</feature>
<feature type="compositionally biased region" description="Basic residues" evidence="8">
    <location>
        <begin position="1092"/>
        <end position="1101"/>
    </location>
</feature>
<feature type="region of interest" description="Disordered" evidence="8">
    <location>
        <begin position="332"/>
        <end position="472"/>
    </location>
</feature>
<feature type="transmembrane region" description="Helical" evidence="9">
    <location>
        <begin position="6"/>
        <end position="25"/>
    </location>
</feature>
<evidence type="ECO:0000256" key="1">
    <source>
        <dbReference type="ARBA" id="ARBA00004123"/>
    </source>
</evidence>
<keyword evidence="3 6" id="KW-0863">Zinc-finger</keyword>
<feature type="domain" description="DDT" evidence="11">
    <location>
        <begin position="140"/>
        <end position="201"/>
    </location>
</feature>
<dbReference type="GO" id="GO:0031213">
    <property type="term" value="C:RSF complex"/>
    <property type="evidence" value="ECO:0007669"/>
    <property type="project" value="InterPro"/>
</dbReference>
<feature type="compositionally biased region" description="Basic and acidic residues" evidence="8">
    <location>
        <begin position="947"/>
        <end position="978"/>
    </location>
</feature>
<feature type="compositionally biased region" description="Acidic residues" evidence="8">
    <location>
        <begin position="1646"/>
        <end position="1661"/>
    </location>
</feature>
<feature type="compositionally biased region" description="Basic and acidic residues" evidence="8">
    <location>
        <begin position="1138"/>
        <end position="1158"/>
    </location>
</feature>
<feature type="compositionally biased region" description="Acidic residues" evidence="8">
    <location>
        <begin position="1232"/>
        <end position="1258"/>
    </location>
</feature>
<keyword evidence="2" id="KW-0479">Metal-binding</keyword>
<feature type="compositionally biased region" description="Basic and acidic residues" evidence="8">
    <location>
        <begin position="1424"/>
        <end position="1443"/>
    </location>
</feature>
<dbReference type="InterPro" id="IPR011011">
    <property type="entry name" value="Znf_FYVE_PHD"/>
</dbReference>
<dbReference type="GO" id="GO:0045892">
    <property type="term" value="P:negative regulation of DNA-templated transcription"/>
    <property type="evidence" value="ECO:0007669"/>
    <property type="project" value="TreeGrafter"/>
</dbReference>
<dbReference type="InterPro" id="IPR028942">
    <property type="entry name" value="WHIM1_dom"/>
</dbReference>
<evidence type="ECO:0000256" key="9">
    <source>
        <dbReference type="SAM" id="Phobius"/>
    </source>
</evidence>
<evidence type="ECO:0000259" key="11">
    <source>
        <dbReference type="PROSITE" id="PS50827"/>
    </source>
</evidence>
<dbReference type="InterPro" id="IPR019787">
    <property type="entry name" value="Znf_PHD-finger"/>
</dbReference>
<keyword evidence="9" id="KW-0812">Transmembrane</keyword>
<evidence type="ECO:0000256" key="6">
    <source>
        <dbReference type="PROSITE-ProRule" id="PRU00146"/>
    </source>
</evidence>
<feature type="compositionally biased region" description="Basic and acidic residues" evidence="8">
    <location>
        <begin position="421"/>
        <end position="434"/>
    </location>
</feature>
<dbReference type="PANTHER" id="PTHR14296">
    <property type="entry name" value="REMODELING AND SPACING FACTOR 1"/>
    <property type="match status" value="1"/>
</dbReference>
<evidence type="ECO:0000256" key="3">
    <source>
        <dbReference type="ARBA" id="ARBA00022771"/>
    </source>
</evidence>
<evidence type="ECO:0000256" key="7">
    <source>
        <dbReference type="SAM" id="Coils"/>
    </source>
</evidence>
<accession>A0A8C1VHN2</accession>
<name>A0A8C1VHN2_CYPCA</name>
<evidence type="ECO:0000256" key="5">
    <source>
        <dbReference type="ARBA" id="ARBA00023242"/>
    </source>
</evidence>
<feature type="compositionally biased region" description="Basic residues" evidence="8">
    <location>
        <begin position="1511"/>
        <end position="1524"/>
    </location>
</feature>
<feature type="compositionally biased region" description="Basic and acidic residues" evidence="8">
    <location>
        <begin position="1102"/>
        <end position="1121"/>
    </location>
</feature>
<feature type="compositionally biased region" description="Acidic residues" evidence="8">
    <location>
        <begin position="1461"/>
        <end position="1476"/>
    </location>
</feature>
<sequence>MLPILSPLVPVSISACLDFFHLLFIQNLSLSQRERVPKCSLPLLQCHVFIFLSFVYVFVLFLLNIVKWLDLGAFVSVPLSSLSVSLLLLVVCLHQFSISDARASGPCVCHSRGALWEGCGPPAALFGIMSASEAADGSSPELCPSFAVICSFVERYGALLDLPELSFPELERSLQESSAVPKLLVDLHVKLLRKIGKSVSADRWEKNLIKICQEFNTTWAWELEKKGYREMTVECKTGILKYLCECQFDDNIKFKTAINEEDPDKMRLQPIGRDKDGLMYWFQLDQDNNVRVYVEEQDDLDGSSWKCIVRNRDDLAQILGLLKTQIDPALLVKKDQEEGSSSNSPNPENEEDKKKEGAEGIRDEKSQNDLSASENKENILEKENAKQENAETTDALSEKGLKVKEEPQKHLETENGTTGSIKEEPKDEDEKVKDLSTSSKNAAKTEDVKRKSLEETQRALKNDHQAKIPLKKREMKLREDFDTSSMGVRNVPVKESLTCFDDSRMNAEKINGHADNIPHLTTSESETQKGPESLQKESTEENNSEKLPLVLDKSKERKKERKDDQTEEKMDTNETRLCVEEQMEVEKSEESCAATAEENKEKSETSQSHEKIPGEEKPSSVIKQSEKSPGSEEVTDNKKSPSSDDRDATEVNTSTLPGESTKESSMKDLPNKESTNEFSKEEDTKDLPNKESSNDLTRDKSVKISLKDEPTKDLAKCESTKHLSKEETSTEKSTKDFSKEAVKESSKDLAKEESIKDLPKHEPAKEESIKDLSKEETSKEESVKNLPNEQFKKDLAEEESHKVPKEEIQQSPKDHKKTDPTAYSLMETEPFQSSKTEESSCEVIKPLSGTEKPVNTEETKPPHSSVDTTTEKEQTANVSKTENQCISEGDKLSTNGESESITSKPSEDTGGPQDKMQEQSDSPKPVSSDLEKSSVSDSTNKPSTPKTTEKIDREEKCDTAETDKNEDLEMSKDKDGKGEAAISSEEVKATERPDESNSSENPPSDREHEKEPDSKEGNKEKPMEVDSEISKADKIQSIIEEGCETTTASKKETDVPVDQNTTSSKQSKQNATSEEREASEDVQEKSTAAVKSSKRPARLPKKALENQDEDKTGEEQEEKAQQEGIRMKIKIPAHRRKAELQREEVRGDSESEVTDGRCLRRSPRISRPTAKAVEIQDRRAERKQVTPVSEKEKEENEDKEDEDPVPRKPRNVGRRRKRQPWSRMRRKRKSSDDDDDDEESESEEEETEEDDKNDEPNDDPCKHCGLPNHPELILLCDSCDSGYHTACLRPPLMIIPDGEWFCPPCQHKQLCDRLEEQLQNLDAALKKKERAERRKERLVYVGISVENIITPSVEVEEKKVEVVKEKKDVKKSKGWGRRSTRAKKYISYRFDEFDEAIEEAIEEDIKEAEGGGAGRGKDMANITGHREKEISTIVQEDGKENGRPRRISAAQKKKRRRLNDLDTDSTVDEEESEDEFQSQSLEFVASDNDAESEAEVPSYEDSDFGSDVVCPRKRQLPRRRRRPRGYSDEEELETDEEEEEEEMATEGSSEFSASDLDVRCRRSYRSRKQEVNYCETSDSDGSQASTNKDKKKKRRRPSSSDSEVSFQSAESDEEDRKPKKIRADSSEEESRKRRRRLSLKRRRESEDDDDDDDSDESEEEERPIRKRVNRIDSDDSESEEEVKKSPSEKETEETVGKGPGPLDYTLVELPPTNGQSPMKGLEGLMPRPGVGVTAKNSNAPSAVSIAPNGMEIAAPDEDEDDLLGVTDLVDYVCNSEQL</sequence>
<keyword evidence="9" id="KW-1133">Transmembrane helix</keyword>
<evidence type="ECO:0008006" key="14">
    <source>
        <dbReference type="Google" id="ProtNLM"/>
    </source>
</evidence>
<dbReference type="GO" id="GO:0042393">
    <property type="term" value="F:histone binding"/>
    <property type="evidence" value="ECO:0007669"/>
    <property type="project" value="TreeGrafter"/>
</dbReference>
<feature type="compositionally biased region" description="Basic and acidic residues" evidence="8">
    <location>
        <begin position="526"/>
        <end position="539"/>
    </location>
</feature>
<feature type="compositionally biased region" description="Basic and acidic residues" evidence="8">
    <location>
        <begin position="790"/>
        <end position="819"/>
    </location>
</feature>
<evidence type="ECO:0000313" key="13">
    <source>
        <dbReference type="Proteomes" id="UP000694700"/>
    </source>
</evidence>
<keyword evidence="7" id="KW-0175">Coiled coil</keyword>
<dbReference type="PROSITE" id="PS01359">
    <property type="entry name" value="ZF_PHD_1"/>
    <property type="match status" value="1"/>
</dbReference>
<keyword evidence="5" id="KW-0539">Nucleus</keyword>
<evidence type="ECO:0000313" key="12">
    <source>
        <dbReference type="Ensembl" id="ENSCCRP00015052201.1"/>
    </source>
</evidence>
<feature type="compositionally biased region" description="Basic residues" evidence="8">
    <location>
        <begin position="1632"/>
        <end position="1642"/>
    </location>
</feature>
<dbReference type="Pfam" id="PF00628">
    <property type="entry name" value="PHD"/>
    <property type="match status" value="1"/>
</dbReference>
<feature type="region of interest" description="Disordered" evidence="8">
    <location>
        <begin position="1406"/>
        <end position="1739"/>
    </location>
</feature>
<feature type="compositionally biased region" description="Basic and acidic residues" evidence="8">
    <location>
        <begin position="1003"/>
        <end position="1034"/>
    </location>
</feature>
<feature type="domain" description="PHD-type" evidence="10">
    <location>
        <begin position="1258"/>
        <end position="1308"/>
    </location>
</feature>
<dbReference type="Proteomes" id="UP000694700">
    <property type="component" value="Unplaced"/>
</dbReference>
<dbReference type="InterPro" id="IPR013083">
    <property type="entry name" value="Znf_RING/FYVE/PHD"/>
</dbReference>
<evidence type="ECO:0000256" key="4">
    <source>
        <dbReference type="ARBA" id="ARBA00022833"/>
    </source>
</evidence>
<feature type="compositionally biased region" description="Basic and acidic residues" evidence="8">
    <location>
        <begin position="443"/>
        <end position="466"/>
    </location>
</feature>
<dbReference type="Ensembl" id="ENSCCRT00015053946.1">
    <property type="protein sequence ID" value="ENSCCRP00015052201.1"/>
    <property type="gene ID" value="ENSCCRG00015021555.1"/>
</dbReference>
<feature type="compositionally biased region" description="Basic and acidic residues" evidence="8">
    <location>
        <begin position="1614"/>
        <end position="1631"/>
    </location>
</feature>
<feature type="compositionally biased region" description="Basic and acidic residues" evidence="8">
    <location>
        <begin position="660"/>
        <end position="783"/>
    </location>
</feature>
<dbReference type="SMART" id="SM00249">
    <property type="entry name" value="PHD"/>
    <property type="match status" value="1"/>
</dbReference>
<feature type="compositionally biased region" description="Basic and acidic residues" evidence="8">
    <location>
        <begin position="597"/>
        <end position="649"/>
    </location>
</feature>
<feature type="compositionally biased region" description="Polar residues" evidence="8">
    <location>
        <begin position="1574"/>
        <end position="1586"/>
    </location>
</feature>
<feature type="coiled-coil region" evidence="7">
    <location>
        <begin position="1307"/>
        <end position="1338"/>
    </location>
</feature>
<feature type="compositionally biased region" description="Basic residues" evidence="8">
    <location>
        <begin position="1127"/>
        <end position="1137"/>
    </location>
</feature>
<comment type="subcellular location">
    <subcellularLocation>
        <location evidence="1">Nucleus</location>
    </subcellularLocation>
</comment>
<proteinExistence type="predicted"/>
<dbReference type="PROSITE" id="PS50016">
    <property type="entry name" value="ZF_PHD_2"/>
    <property type="match status" value="1"/>
</dbReference>
<feature type="compositionally biased region" description="Acidic residues" evidence="8">
    <location>
        <begin position="1488"/>
        <end position="1504"/>
    </location>
</feature>
<feature type="compositionally biased region" description="Acidic residues" evidence="8">
    <location>
        <begin position="1528"/>
        <end position="1544"/>
    </location>
</feature>
<keyword evidence="4" id="KW-0862">Zinc</keyword>
<dbReference type="GO" id="GO:0008270">
    <property type="term" value="F:zinc ion binding"/>
    <property type="evidence" value="ECO:0007669"/>
    <property type="project" value="UniProtKB-KW"/>
</dbReference>
<dbReference type="Gene3D" id="3.30.40.10">
    <property type="entry name" value="Zinc/RING finger domain, C3HC4 (zinc finger)"/>
    <property type="match status" value="1"/>
</dbReference>
<dbReference type="Pfam" id="PF15612">
    <property type="entry name" value="WHIM1"/>
    <property type="match status" value="1"/>
</dbReference>
<feature type="compositionally biased region" description="Basic and acidic residues" evidence="8">
    <location>
        <begin position="985"/>
        <end position="995"/>
    </location>
</feature>
<feature type="compositionally biased region" description="Polar residues" evidence="8">
    <location>
        <begin position="875"/>
        <end position="904"/>
    </location>
</feature>
<dbReference type="PROSITE" id="PS50827">
    <property type="entry name" value="DDT"/>
    <property type="match status" value="1"/>
</dbReference>
<feature type="compositionally biased region" description="Polar residues" evidence="8">
    <location>
        <begin position="1058"/>
        <end position="1072"/>
    </location>
</feature>